<gene>
    <name evidence="2" type="ORF">QEZ52_03160</name>
</gene>
<proteinExistence type="predicted"/>
<dbReference type="Pfam" id="PF13302">
    <property type="entry name" value="Acetyltransf_3"/>
    <property type="match status" value="1"/>
</dbReference>
<feature type="domain" description="N-acetyltransferase" evidence="1">
    <location>
        <begin position="14"/>
        <end position="150"/>
    </location>
</feature>
<dbReference type="SUPFAM" id="SSF55729">
    <property type="entry name" value="Acyl-CoA N-acyltransferases (Nat)"/>
    <property type="match status" value="1"/>
</dbReference>
<dbReference type="PANTHER" id="PTHR43792:SF1">
    <property type="entry name" value="N-ACETYLTRANSFERASE DOMAIN-CONTAINING PROTEIN"/>
    <property type="match status" value="1"/>
</dbReference>
<dbReference type="InterPro" id="IPR000182">
    <property type="entry name" value="GNAT_dom"/>
</dbReference>
<evidence type="ECO:0000313" key="2">
    <source>
        <dbReference type="EMBL" id="WZK89562.1"/>
    </source>
</evidence>
<dbReference type="PANTHER" id="PTHR43792">
    <property type="entry name" value="GNAT FAMILY, PUTATIVE (AFU_ORTHOLOGUE AFUA_3G00765)-RELATED-RELATED"/>
    <property type="match status" value="1"/>
</dbReference>
<dbReference type="RefSeq" id="WP_406647904.1">
    <property type="nucleotide sequence ID" value="NZ_CP123584.1"/>
</dbReference>
<keyword evidence="3" id="KW-1185">Reference proteome</keyword>
<protein>
    <submittedName>
        <fullName evidence="2">GNAT family N-acetyltransferase</fullName>
    </submittedName>
</protein>
<dbReference type="Proteomes" id="UP001623232">
    <property type="component" value="Chromosome"/>
</dbReference>
<reference evidence="2 3" key="1">
    <citation type="submission" date="2023-04" db="EMBL/GenBank/DDBJ databases">
        <title>Complete genome sequence of Alisedimentitalea scapharcae.</title>
        <authorList>
            <person name="Rong J.-C."/>
            <person name="Yi M.-L."/>
            <person name="Zhao Q."/>
        </authorList>
    </citation>
    <scope>NUCLEOTIDE SEQUENCE [LARGE SCALE GENOMIC DNA]</scope>
    <source>
        <strain evidence="2 3">KCTC 42119</strain>
    </source>
</reference>
<evidence type="ECO:0000313" key="3">
    <source>
        <dbReference type="Proteomes" id="UP001623232"/>
    </source>
</evidence>
<accession>A0ABZ2XUD5</accession>
<dbReference type="InterPro" id="IPR016181">
    <property type="entry name" value="Acyl_CoA_acyltransferase"/>
</dbReference>
<evidence type="ECO:0000259" key="1">
    <source>
        <dbReference type="Pfam" id="PF13302"/>
    </source>
</evidence>
<dbReference type="Gene3D" id="3.40.630.30">
    <property type="match status" value="1"/>
</dbReference>
<name>A0ABZ2XUD5_9RHOB</name>
<organism evidence="2 3">
    <name type="scientific">Aliisedimentitalea scapharcae</name>
    <dbReference type="NCBI Taxonomy" id="1524259"/>
    <lineage>
        <taxon>Bacteria</taxon>
        <taxon>Pseudomonadati</taxon>
        <taxon>Pseudomonadota</taxon>
        <taxon>Alphaproteobacteria</taxon>
        <taxon>Rhodobacterales</taxon>
        <taxon>Roseobacteraceae</taxon>
        <taxon>Aliisedimentitalea</taxon>
    </lineage>
</organism>
<dbReference type="EMBL" id="CP123584">
    <property type="protein sequence ID" value="WZK89562.1"/>
    <property type="molecule type" value="Genomic_DNA"/>
</dbReference>
<dbReference type="InterPro" id="IPR051531">
    <property type="entry name" value="N-acetyltransferase"/>
</dbReference>
<sequence>MTLDINIPRLETERLILRAPCEADLDAEAAFFASDASKFVGGPKRRDETWRSIAMLLGHWVMRGYGFWALDDKETGTFLGHVGLWGPEGWPESEIGWTLMNGATGKGYATEAALAARAYAYDILGWPTAISLIDPANTPSQRVAERLGATFESEYEHPAFGTTHVWRHPGPDAVVNGGMEAYA</sequence>